<dbReference type="InterPro" id="IPR038157">
    <property type="entry name" value="FeoA_core_dom"/>
</dbReference>
<comment type="caution">
    <text evidence="3">The sequence shown here is derived from an EMBL/GenBank/DDBJ whole genome shotgun (WGS) entry which is preliminary data.</text>
</comment>
<dbReference type="Pfam" id="PF04023">
    <property type="entry name" value="FeoA"/>
    <property type="match status" value="1"/>
</dbReference>
<evidence type="ECO:0000313" key="3">
    <source>
        <dbReference type="EMBL" id="HIU13527.1"/>
    </source>
</evidence>
<dbReference type="SMART" id="SM00899">
    <property type="entry name" value="FeoA"/>
    <property type="match status" value="1"/>
</dbReference>
<sequence>MPLSFADIGSTYLIKEVTGKQETKQHLENLGFVVGEPVKIISKISGNVIIEVKGTRIALDRTLASKIHI</sequence>
<protein>
    <submittedName>
        <fullName evidence="3">Ferrous iron transport protein A</fullName>
    </submittedName>
</protein>
<dbReference type="GO" id="GO:0046914">
    <property type="term" value="F:transition metal ion binding"/>
    <property type="evidence" value="ECO:0007669"/>
    <property type="project" value="InterPro"/>
</dbReference>
<dbReference type="EMBL" id="DVMJ01000050">
    <property type="protein sequence ID" value="HIU13527.1"/>
    <property type="molecule type" value="Genomic_DNA"/>
</dbReference>
<dbReference type="InterPro" id="IPR053184">
    <property type="entry name" value="FeoA-like"/>
</dbReference>
<reference evidence="3" key="2">
    <citation type="journal article" date="2021" name="PeerJ">
        <title>Extensive microbial diversity within the chicken gut microbiome revealed by metagenomics and culture.</title>
        <authorList>
            <person name="Gilroy R."/>
            <person name="Ravi A."/>
            <person name="Getino M."/>
            <person name="Pursley I."/>
            <person name="Horton D.L."/>
            <person name="Alikhan N.F."/>
            <person name="Baker D."/>
            <person name="Gharbi K."/>
            <person name="Hall N."/>
            <person name="Watson M."/>
            <person name="Adriaenssens E.M."/>
            <person name="Foster-Nyarko E."/>
            <person name="Jarju S."/>
            <person name="Secka A."/>
            <person name="Antonio M."/>
            <person name="Oren A."/>
            <person name="Chaudhuri R.R."/>
            <person name="La Ragione R."/>
            <person name="Hildebrand F."/>
            <person name="Pallen M.J."/>
        </authorList>
    </citation>
    <scope>NUCLEOTIDE SEQUENCE</scope>
    <source>
        <strain evidence="3">CHK195-11698</strain>
    </source>
</reference>
<accession>A0A9D1L132</accession>
<dbReference type="SUPFAM" id="SSF50037">
    <property type="entry name" value="C-terminal domain of transcriptional repressors"/>
    <property type="match status" value="1"/>
</dbReference>
<name>A0A9D1L132_9FIRM</name>
<dbReference type="PANTHER" id="PTHR43151">
    <property type="entry name" value="FEOA FAMILY PROTEIN"/>
    <property type="match status" value="1"/>
</dbReference>
<evidence type="ECO:0000259" key="2">
    <source>
        <dbReference type="SMART" id="SM00899"/>
    </source>
</evidence>
<reference evidence="3" key="1">
    <citation type="submission" date="2020-10" db="EMBL/GenBank/DDBJ databases">
        <authorList>
            <person name="Gilroy R."/>
        </authorList>
    </citation>
    <scope>NUCLEOTIDE SEQUENCE</scope>
    <source>
        <strain evidence="3">CHK195-11698</strain>
    </source>
</reference>
<dbReference type="AlphaFoldDB" id="A0A9D1L132"/>
<evidence type="ECO:0000256" key="1">
    <source>
        <dbReference type="ARBA" id="ARBA00023004"/>
    </source>
</evidence>
<dbReference type="Gene3D" id="2.30.30.90">
    <property type="match status" value="1"/>
</dbReference>
<dbReference type="InterPro" id="IPR008988">
    <property type="entry name" value="Transcriptional_repressor_C"/>
</dbReference>
<gene>
    <name evidence="3" type="ORF">IAD15_05600</name>
</gene>
<organism evidence="3 4">
    <name type="scientific">Candidatus Fimiplasma intestinipullorum</name>
    <dbReference type="NCBI Taxonomy" id="2840825"/>
    <lineage>
        <taxon>Bacteria</taxon>
        <taxon>Bacillati</taxon>
        <taxon>Bacillota</taxon>
        <taxon>Clostridia</taxon>
        <taxon>Eubacteriales</taxon>
        <taxon>Candidatus Fimiplasma</taxon>
    </lineage>
</organism>
<proteinExistence type="predicted"/>
<dbReference type="PANTHER" id="PTHR43151:SF1">
    <property type="entry name" value="SSR2333 PROTEIN"/>
    <property type="match status" value="1"/>
</dbReference>
<keyword evidence="1" id="KW-0408">Iron</keyword>
<feature type="domain" description="Ferrous iron transporter FeoA-like" evidence="2">
    <location>
        <begin position="1"/>
        <end position="69"/>
    </location>
</feature>
<dbReference type="InterPro" id="IPR007167">
    <property type="entry name" value="Fe-transptr_FeoA-like"/>
</dbReference>
<evidence type="ECO:0000313" key="4">
    <source>
        <dbReference type="Proteomes" id="UP000824175"/>
    </source>
</evidence>
<dbReference type="Proteomes" id="UP000824175">
    <property type="component" value="Unassembled WGS sequence"/>
</dbReference>